<sequence length="300" mass="32953">MKVLLQSVCIVILSVFVASCKKSNNEPPLEAKTMLNVSYGSNSLQKMDVYLPANRNFETKVIVFVHGGSFIEGDKSDYTTTVAELVKRNYAVVNINYRLVDGSNLQTHKQSAVTVLNQVDDLSLAIDYTIAQADEWQVNKSKIAVVGHSAGATLGLLYSYGNKNTGKVKVVANLAGALDQTFTDIPNYQFLPAQLLEMGYRYTGYEVNVANEQHYKAISPLYVANANQKVPTLTIFPQNNEVGGLPKQDRATFDKFVAKLNSENVPNKFVQIPGADHSFTTAGSIQLVFVELLAYLNANL</sequence>
<dbReference type="InterPro" id="IPR049492">
    <property type="entry name" value="BD-FAE-like_dom"/>
</dbReference>
<dbReference type="OrthoDB" id="9777975at2"/>
<evidence type="ECO:0000256" key="1">
    <source>
        <dbReference type="ARBA" id="ARBA00022801"/>
    </source>
</evidence>
<reference evidence="4" key="1">
    <citation type="submission" date="2017-09" db="EMBL/GenBank/DDBJ databases">
        <authorList>
            <person name="Varghese N."/>
            <person name="Submissions S."/>
        </authorList>
    </citation>
    <scope>NUCLEOTIDE SEQUENCE [LARGE SCALE GENOMIC DNA]</scope>
    <source>
        <strain evidence="4">CGMCC 1.12803</strain>
    </source>
</reference>
<name>A0A286AAG6_9SPHI</name>
<dbReference type="Pfam" id="PF20434">
    <property type="entry name" value="BD-FAE"/>
    <property type="match status" value="1"/>
</dbReference>
<accession>A0A286AAG6</accession>
<dbReference type="InterPro" id="IPR029058">
    <property type="entry name" value="AB_hydrolase_fold"/>
</dbReference>
<protein>
    <submittedName>
        <fullName evidence="3">Acetyl esterase/lipase</fullName>
    </submittedName>
</protein>
<evidence type="ECO:0000259" key="2">
    <source>
        <dbReference type="Pfam" id="PF20434"/>
    </source>
</evidence>
<gene>
    <name evidence="3" type="ORF">SAMN06297358_3244</name>
</gene>
<dbReference type="GO" id="GO:0016787">
    <property type="term" value="F:hydrolase activity"/>
    <property type="evidence" value="ECO:0007669"/>
    <property type="project" value="UniProtKB-KW"/>
</dbReference>
<keyword evidence="4" id="KW-1185">Reference proteome</keyword>
<proteinExistence type="predicted"/>
<dbReference type="PROSITE" id="PS51257">
    <property type="entry name" value="PROKAR_LIPOPROTEIN"/>
    <property type="match status" value="1"/>
</dbReference>
<dbReference type="RefSeq" id="WP_097133042.1">
    <property type="nucleotide sequence ID" value="NZ_OCMT01000003.1"/>
</dbReference>
<dbReference type="Gene3D" id="3.40.50.1820">
    <property type="entry name" value="alpha/beta hydrolase"/>
    <property type="match status" value="1"/>
</dbReference>
<keyword evidence="1" id="KW-0378">Hydrolase</keyword>
<dbReference type="PANTHER" id="PTHR48081">
    <property type="entry name" value="AB HYDROLASE SUPERFAMILY PROTEIN C4A8.06C"/>
    <property type="match status" value="1"/>
</dbReference>
<evidence type="ECO:0000313" key="4">
    <source>
        <dbReference type="Proteomes" id="UP000219281"/>
    </source>
</evidence>
<organism evidence="3 4">
    <name type="scientific">Pedobacter xixiisoli</name>
    <dbReference type="NCBI Taxonomy" id="1476464"/>
    <lineage>
        <taxon>Bacteria</taxon>
        <taxon>Pseudomonadati</taxon>
        <taxon>Bacteroidota</taxon>
        <taxon>Sphingobacteriia</taxon>
        <taxon>Sphingobacteriales</taxon>
        <taxon>Sphingobacteriaceae</taxon>
        <taxon>Pedobacter</taxon>
    </lineage>
</organism>
<dbReference type="Proteomes" id="UP000219281">
    <property type="component" value="Unassembled WGS sequence"/>
</dbReference>
<dbReference type="EMBL" id="OCMT01000003">
    <property type="protein sequence ID" value="SOD18903.1"/>
    <property type="molecule type" value="Genomic_DNA"/>
</dbReference>
<feature type="domain" description="BD-FAE-like" evidence="2">
    <location>
        <begin position="47"/>
        <end position="166"/>
    </location>
</feature>
<dbReference type="AlphaFoldDB" id="A0A286AAG6"/>
<evidence type="ECO:0000313" key="3">
    <source>
        <dbReference type="EMBL" id="SOD18903.1"/>
    </source>
</evidence>
<dbReference type="SUPFAM" id="SSF53474">
    <property type="entry name" value="alpha/beta-Hydrolases"/>
    <property type="match status" value="1"/>
</dbReference>
<dbReference type="InterPro" id="IPR050300">
    <property type="entry name" value="GDXG_lipolytic_enzyme"/>
</dbReference>